<name>A0A6A2ZZJ1_HIBSY</name>
<dbReference type="GO" id="GO:0016020">
    <property type="term" value="C:membrane"/>
    <property type="evidence" value="ECO:0007669"/>
    <property type="project" value="UniProtKB-SubCell"/>
</dbReference>
<dbReference type="PANTHER" id="PTHR10108">
    <property type="entry name" value="SAM-DEPENDENT METHYLTRANSFERASE"/>
    <property type="match status" value="1"/>
</dbReference>
<comment type="similarity">
    <text evidence="4">Belongs to the methyltransferase superfamily.</text>
</comment>
<dbReference type="GO" id="GO:0005768">
    <property type="term" value="C:endosome"/>
    <property type="evidence" value="ECO:0007669"/>
    <property type="project" value="TreeGrafter"/>
</dbReference>
<keyword evidence="2 4" id="KW-0808">Transferase</keyword>
<dbReference type="InterPro" id="IPR004159">
    <property type="entry name" value="Put_SAM_MeTrfase"/>
</dbReference>
<evidence type="ECO:0000313" key="5">
    <source>
        <dbReference type="EMBL" id="KAE8697298.1"/>
    </source>
</evidence>
<evidence type="ECO:0000256" key="3">
    <source>
        <dbReference type="ARBA" id="ARBA00023180"/>
    </source>
</evidence>
<comment type="subcellular location">
    <subcellularLocation>
        <location evidence="4">Membrane</location>
        <topology evidence="4">Single-pass type II membrane protein</topology>
    </subcellularLocation>
</comment>
<dbReference type="EMBL" id="VEPZ02001051">
    <property type="protein sequence ID" value="KAE8697298.1"/>
    <property type="molecule type" value="Genomic_DNA"/>
</dbReference>
<dbReference type="GO" id="GO:0032259">
    <property type="term" value="P:methylation"/>
    <property type="evidence" value="ECO:0007669"/>
    <property type="project" value="UniProtKB-KW"/>
</dbReference>
<dbReference type="Proteomes" id="UP000436088">
    <property type="component" value="Unassembled WGS sequence"/>
</dbReference>
<sequence>MLLLELNRVLRPGGYFVWSVTPVYQNLPEDVKIWKGNTQFKVQTWFKVVMELICEVCFAAMSTLTKSICRSNPPMCDENDDANAVWHVPLQACMHHVPVNQAERGARWPANWPNRLQKAPYWLNRSQMGIHGKPAPQDFAKDYEHWTRVVSKLYMSGLGISWFAAALKDIKVWVMNVVNFDAPDTLPIIYERGLFGIYHDWCKLQPVMAEVDRIVRPGGKLIVRVKYILISNCHSNFVTVSCLLSMDHGSGKESCSSFWCEVVAPVILVFAAMGCYLDKAGSKHVTTID</sequence>
<keyword evidence="1 4" id="KW-0489">Methyltransferase</keyword>
<evidence type="ECO:0000256" key="4">
    <source>
        <dbReference type="RuleBase" id="RU366043"/>
    </source>
</evidence>
<keyword evidence="3 4" id="KW-0325">Glycoprotein</keyword>
<dbReference type="GO" id="GO:0005802">
    <property type="term" value="C:trans-Golgi network"/>
    <property type="evidence" value="ECO:0007669"/>
    <property type="project" value="TreeGrafter"/>
</dbReference>
<keyword evidence="4" id="KW-0735">Signal-anchor</keyword>
<protein>
    <recommendedName>
        <fullName evidence="4">Methyltransferase</fullName>
        <ecNumber evidence="4">2.1.1.-</ecNumber>
    </recommendedName>
</protein>
<evidence type="ECO:0000256" key="2">
    <source>
        <dbReference type="ARBA" id="ARBA00022679"/>
    </source>
</evidence>
<accession>A0A6A2ZZJ1</accession>
<proteinExistence type="inferred from homology"/>
<gene>
    <name evidence="5" type="ORF">F3Y22_tig00110621pilonHSYRG00039</name>
</gene>
<dbReference type="PANTHER" id="PTHR10108:SF1077">
    <property type="entry name" value="METHYLTRANSFERASE PMT27-RELATED"/>
    <property type="match status" value="1"/>
</dbReference>
<comment type="caution">
    <text evidence="5">The sequence shown here is derived from an EMBL/GenBank/DDBJ whole genome shotgun (WGS) entry which is preliminary data.</text>
</comment>
<keyword evidence="4" id="KW-0812">Transmembrane</keyword>
<reference evidence="5" key="1">
    <citation type="submission" date="2019-09" db="EMBL/GenBank/DDBJ databases">
        <title>Draft genome information of white flower Hibiscus syriacus.</title>
        <authorList>
            <person name="Kim Y.-M."/>
        </authorList>
    </citation>
    <scope>NUCLEOTIDE SEQUENCE [LARGE SCALE GENOMIC DNA]</scope>
    <source>
        <strain evidence="5">YM2019G1</strain>
    </source>
</reference>
<dbReference type="AlphaFoldDB" id="A0A6A2ZZJ1"/>
<organism evidence="5 6">
    <name type="scientific">Hibiscus syriacus</name>
    <name type="common">Rose of Sharon</name>
    <dbReference type="NCBI Taxonomy" id="106335"/>
    <lineage>
        <taxon>Eukaryota</taxon>
        <taxon>Viridiplantae</taxon>
        <taxon>Streptophyta</taxon>
        <taxon>Embryophyta</taxon>
        <taxon>Tracheophyta</taxon>
        <taxon>Spermatophyta</taxon>
        <taxon>Magnoliopsida</taxon>
        <taxon>eudicotyledons</taxon>
        <taxon>Gunneridae</taxon>
        <taxon>Pentapetalae</taxon>
        <taxon>rosids</taxon>
        <taxon>malvids</taxon>
        <taxon>Malvales</taxon>
        <taxon>Malvaceae</taxon>
        <taxon>Malvoideae</taxon>
        <taxon>Hibiscus</taxon>
    </lineage>
</organism>
<keyword evidence="6" id="KW-1185">Reference proteome</keyword>
<evidence type="ECO:0000256" key="1">
    <source>
        <dbReference type="ARBA" id="ARBA00022603"/>
    </source>
</evidence>
<evidence type="ECO:0000313" key="6">
    <source>
        <dbReference type="Proteomes" id="UP000436088"/>
    </source>
</evidence>
<dbReference type="GO" id="GO:0008168">
    <property type="term" value="F:methyltransferase activity"/>
    <property type="evidence" value="ECO:0007669"/>
    <property type="project" value="UniProtKB-UniRule"/>
</dbReference>
<dbReference type="EC" id="2.1.1.-" evidence="4"/>
<dbReference type="Pfam" id="PF03141">
    <property type="entry name" value="Methyltransf_29"/>
    <property type="match status" value="1"/>
</dbReference>